<comment type="similarity">
    <text evidence="2 10">Belongs to the disproportionating enzyme family.</text>
</comment>
<dbReference type="AlphaFoldDB" id="A0AAJ1BCB1"/>
<name>A0AAJ1BCB1_9ACTO</name>
<dbReference type="Proteomes" id="UP001200537">
    <property type="component" value="Unassembled WGS sequence"/>
</dbReference>
<dbReference type="InterPro" id="IPR017853">
    <property type="entry name" value="GH"/>
</dbReference>
<evidence type="ECO:0000256" key="10">
    <source>
        <dbReference type="RuleBase" id="RU361207"/>
    </source>
</evidence>
<keyword evidence="5 10" id="KW-0328">Glycosyltransferase</keyword>
<evidence type="ECO:0000256" key="1">
    <source>
        <dbReference type="ARBA" id="ARBA00000439"/>
    </source>
</evidence>
<evidence type="ECO:0000256" key="4">
    <source>
        <dbReference type="ARBA" id="ARBA00020295"/>
    </source>
</evidence>
<reference evidence="13" key="1">
    <citation type="submission" date="2022-01" db="EMBL/GenBank/DDBJ databases">
        <title>Collection of gut derived symbiotic bacterial strains cultured from healthy donors.</title>
        <authorList>
            <person name="Lin H."/>
            <person name="Kohout C."/>
            <person name="Waligurski E."/>
            <person name="Pamer E.G."/>
        </authorList>
    </citation>
    <scope>NUCLEOTIDE SEQUENCE</scope>
    <source>
        <strain evidence="13">DFI.7.46</strain>
    </source>
</reference>
<evidence type="ECO:0000256" key="5">
    <source>
        <dbReference type="ARBA" id="ARBA00022676"/>
    </source>
</evidence>
<organism evidence="13 14">
    <name type="scientific">Varibaculum cambriense</name>
    <dbReference type="NCBI Taxonomy" id="184870"/>
    <lineage>
        <taxon>Bacteria</taxon>
        <taxon>Bacillati</taxon>
        <taxon>Actinomycetota</taxon>
        <taxon>Actinomycetes</taxon>
        <taxon>Actinomycetales</taxon>
        <taxon>Actinomycetaceae</taxon>
        <taxon>Varibaculum</taxon>
    </lineage>
</organism>
<sequence>MSESQDQLQELACAYGVAIDYWDYSGIHRIVSDETLRAVLKAMDIDADTPAQVAASLKMVEERPWRRVLPECIVTRNDDNYWVRVHVPHGKSVTVTMHFEEGGSWDLPQLDVLVAPREINGVLTGEATFNIPPGQPLGWHRLTAQVEGDERPYTCPVAVTPARLGMPNLRDGRAWGAMSQFYANPSQDSWGIGDAADLATICKWVASKGADFLLINPVHASQVTSPLENSPYLPCSRRFWNPIYIRPDAIAEYQELSDKKRKKIAELREEAQSSLSEAMPADHPGVSGSGAHFFSGDLIKRDPVWKQKLAALEIIYEVPRSKEREADYQQFLEEQGPALEQFATWCALTEKYGLELPEKWQTPDAAQFEKCGGKLLQRREFFKWLQWLCYRQLRQAQQVALDAGMKIGVMHDLAVGVHQLGADHWSDPEVYAQGISVGAPADMYNQLGQNWTQPPWRPDRLEQQAYEPLRRTVAAAAKMGGALRIDHIMGLLRLWWIPEGMLPKDGTYVRYNHQAMVGVLLLEAYRNNLVVVGEDLGTVEPWVREYLRYRGILGTGVLFFEFDSPDHLVPPQDYRREQLAAVNTHDMPPVAGYLTGEDLRIREALDLLDSSREDAEANQERVFGAVRRALIEHAGLAEDERDMGELIRALYRYVAATPAQLVVLTLADAVQGQLTENQPGTEYEYPNWCVPLRDQEGNTRFLEDVTTDRFANQLLEMLEKAVHPV</sequence>
<evidence type="ECO:0000256" key="9">
    <source>
        <dbReference type="ARBA" id="ARBA00031501"/>
    </source>
</evidence>
<evidence type="ECO:0000256" key="11">
    <source>
        <dbReference type="SAM" id="Coils"/>
    </source>
</evidence>
<proteinExistence type="inferred from homology"/>
<comment type="catalytic activity">
    <reaction evidence="1 10">
        <text>Transfers a segment of a (1-&gt;4)-alpha-D-glucan to a new position in an acceptor, which may be glucose or a (1-&gt;4)-alpha-D-glucan.</text>
        <dbReference type="EC" id="2.4.1.25"/>
    </reaction>
</comment>
<keyword evidence="6 10" id="KW-0808">Transferase</keyword>
<keyword evidence="11" id="KW-0175">Coiled coil</keyword>
<accession>A0AAJ1BCB1</accession>
<evidence type="ECO:0000313" key="14">
    <source>
        <dbReference type="Proteomes" id="UP001200537"/>
    </source>
</evidence>
<dbReference type="RefSeq" id="WP_238128223.1">
    <property type="nucleotide sequence ID" value="NZ_JAGZVZ010000005.1"/>
</dbReference>
<dbReference type="NCBIfam" id="TIGR00217">
    <property type="entry name" value="malQ"/>
    <property type="match status" value="1"/>
</dbReference>
<dbReference type="GO" id="GO:0004134">
    <property type="term" value="F:4-alpha-glucanotransferase activity"/>
    <property type="evidence" value="ECO:0007669"/>
    <property type="project" value="UniProtKB-EC"/>
</dbReference>
<evidence type="ECO:0000256" key="3">
    <source>
        <dbReference type="ARBA" id="ARBA00012560"/>
    </source>
</evidence>
<dbReference type="InterPro" id="IPR003385">
    <property type="entry name" value="Glyco_hydro_77"/>
</dbReference>
<dbReference type="EC" id="2.4.1.25" evidence="3 10"/>
<gene>
    <name evidence="13" type="primary">malQ</name>
    <name evidence="13" type="ORF">L0M99_07235</name>
</gene>
<protein>
    <recommendedName>
        <fullName evidence="4 10">4-alpha-glucanotransferase</fullName>
        <ecNumber evidence="3 10">2.4.1.25</ecNumber>
    </recommendedName>
    <alternativeName>
        <fullName evidence="8 10">Amylomaltase</fullName>
    </alternativeName>
    <alternativeName>
        <fullName evidence="9 10">Disproportionating enzyme</fullName>
    </alternativeName>
</protein>
<evidence type="ECO:0000256" key="6">
    <source>
        <dbReference type="ARBA" id="ARBA00022679"/>
    </source>
</evidence>
<keyword evidence="7 10" id="KW-0119">Carbohydrate metabolism</keyword>
<dbReference type="Gene3D" id="3.20.20.80">
    <property type="entry name" value="Glycosidases"/>
    <property type="match status" value="1"/>
</dbReference>
<dbReference type="EMBL" id="JAKNHJ010000013">
    <property type="protein sequence ID" value="MCG4618284.1"/>
    <property type="molecule type" value="Genomic_DNA"/>
</dbReference>
<dbReference type="SUPFAM" id="SSF51445">
    <property type="entry name" value="(Trans)glycosidases"/>
    <property type="match status" value="1"/>
</dbReference>
<evidence type="ECO:0000313" key="13">
    <source>
        <dbReference type="EMBL" id="MCG4618284.1"/>
    </source>
</evidence>
<evidence type="ECO:0000256" key="2">
    <source>
        <dbReference type="ARBA" id="ARBA00005684"/>
    </source>
</evidence>
<dbReference type="Pfam" id="PF21226">
    <property type="entry name" value="MalQ_N"/>
    <property type="match status" value="1"/>
</dbReference>
<dbReference type="InterPro" id="IPR048458">
    <property type="entry name" value="MalQ_N"/>
</dbReference>
<dbReference type="PANTHER" id="PTHR32438:SF5">
    <property type="entry name" value="4-ALPHA-GLUCANOTRANSFERASE DPE1, CHLOROPLASTIC_AMYLOPLASTIC"/>
    <property type="match status" value="1"/>
</dbReference>
<dbReference type="Pfam" id="PF02446">
    <property type="entry name" value="Glyco_hydro_77"/>
    <property type="match status" value="1"/>
</dbReference>
<comment type="caution">
    <text evidence="13">The sequence shown here is derived from an EMBL/GenBank/DDBJ whole genome shotgun (WGS) entry which is preliminary data.</text>
</comment>
<dbReference type="PANTHER" id="PTHR32438">
    <property type="entry name" value="4-ALPHA-GLUCANOTRANSFERASE DPE1, CHLOROPLASTIC/AMYLOPLASTIC"/>
    <property type="match status" value="1"/>
</dbReference>
<feature type="coiled-coil region" evidence="11">
    <location>
        <begin position="250"/>
        <end position="277"/>
    </location>
</feature>
<dbReference type="GO" id="GO:0005975">
    <property type="term" value="P:carbohydrate metabolic process"/>
    <property type="evidence" value="ECO:0007669"/>
    <property type="project" value="InterPro"/>
</dbReference>
<evidence type="ECO:0000259" key="12">
    <source>
        <dbReference type="Pfam" id="PF21226"/>
    </source>
</evidence>
<feature type="domain" description="MalQ N-terminal beta-sandwich" evidence="12">
    <location>
        <begin position="69"/>
        <end position="161"/>
    </location>
</feature>
<evidence type="ECO:0000256" key="8">
    <source>
        <dbReference type="ARBA" id="ARBA00031423"/>
    </source>
</evidence>
<evidence type="ECO:0000256" key="7">
    <source>
        <dbReference type="ARBA" id="ARBA00023277"/>
    </source>
</evidence>